<dbReference type="Pfam" id="PF02771">
    <property type="entry name" value="Acyl-CoA_dh_N"/>
    <property type="match status" value="1"/>
</dbReference>
<feature type="domain" description="Acyl-CoA dehydrogenase/oxidase N-terminal" evidence="7">
    <location>
        <begin position="13"/>
        <end position="124"/>
    </location>
</feature>
<keyword evidence="5" id="KW-0560">Oxidoreductase</keyword>
<gene>
    <name evidence="8" type="ORF">UFOPK3402_00565</name>
</gene>
<comment type="similarity">
    <text evidence="2">Belongs to the acyl-CoA dehydrogenase family.</text>
</comment>
<dbReference type="InterPro" id="IPR009100">
    <property type="entry name" value="AcylCoA_DH/oxidase_NM_dom_sf"/>
</dbReference>
<organism evidence="8">
    <name type="scientific">freshwater metagenome</name>
    <dbReference type="NCBI Taxonomy" id="449393"/>
    <lineage>
        <taxon>unclassified sequences</taxon>
        <taxon>metagenomes</taxon>
        <taxon>ecological metagenomes</taxon>
    </lineage>
</organism>
<dbReference type="Pfam" id="PF00441">
    <property type="entry name" value="Acyl-CoA_dh_1"/>
    <property type="match status" value="1"/>
</dbReference>
<dbReference type="AlphaFoldDB" id="A0A6J7DGK6"/>
<evidence type="ECO:0000313" key="8">
    <source>
        <dbReference type="EMBL" id="CAB4868418.1"/>
    </source>
</evidence>
<evidence type="ECO:0000259" key="6">
    <source>
        <dbReference type="Pfam" id="PF00441"/>
    </source>
</evidence>
<evidence type="ECO:0000256" key="3">
    <source>
        <dbReference type="ARBA" id="ARBA00022630"/>
    </source>
</evidence>
<keyword evidence="3" id="KW-0285">Flavoprotein</keyword>
<evidence type="ECO:0000256" key="5">
    <source>
        <dbReference type="ARBA" id="ARBA00023002"/>
    </source>
</evidence>
<comment type="cofactor">
    <cofactor evidence="1">
        <name>FAD</name>
        <dbReference type="ChEBI" id="CHEBI:57692"/>
    </cofactor>
</comment>
<dbReference type="CDD" id="cd00567">
    <property type="entry name" value="ACAD"/>
    <property type="match status" value="1"/>
</dbReference>
<reference evidence="8" key="1">
    <citation type="submission" date="2020-05" db="EMBL/GenBank/DDBJ databases">
        <authorList>
            <person name="Chiriac C."/>
            <person name="Salcher M."/>
            <person name="Ghai R."/>
            <person name="Kavagutti S V."/>
        </authorList>
    </citation>
    <scope>NUCLEOTIDE SEQUENCE</scope>
</reference>
<dbReference type="GO" id="GO:0003995">
    <property type="term" value="F:acyl-CoA dehydrogenase activity"/>
    <property type="evidence" value="ECO:0007669"/>
    <property type="project" value="TreeGrafter"/>
</dbReference>
<dbReference type="SUPFAM" id="SSF56645">
    <property type="entry name" value="Acyl-CoA dehydrogenase NM domain-like"/>
    <property type="match status" value="1"/>
</dbReference>
<dbReference type="PANTHER" id="PTHR43884">
    <property type="entry name" value="ACYL-COA DEHYDROGENASE"/>
    <property type="match status" value="1"/>
</dbReference>
<evidence type="ECO:0000256" key="4">
    <source>
        <dbReference type="ARBA" id="ARBA00022827"/>
    </source>
</evidence>
<accession>A0A6J7DGK6</accession>
<dbReference type="SUPFAM" id="SSF47203">
    <property type="entry name" value="Acyl-CoA dehydrogenase C-terminal domain-like"/>
    <property type="match status" value="1"/>
</dbReference>
<proteinExistence type="inferred from homology"/>
<dbReference type="InterPro" id="IPR036250">
    <property type="entry name" value="AcylCo_DH-like_C"/>
</dbReference>
<evidence type="ECO:0000259" key="7">
    <source>
        <dbReference type="Pfam" id="PF02771"/>
    </source>
</evidence>
<dbReference type="InterPro" id="IPR009075">
    <property type="entry name" value="AcylCo_DH/oxidase_C"/>
</dbReference>
<sequence>MTSELALASLDREELTELSLTVRAAATESGYPERVRELESQREDPGLDRSLWALLSDDIGLAGVGLPEAVGGLGGLAEILAVTEALGATLAPVPFLTSTVASGQILNASGSAALPYLERIAAGEIAAPAITDSRGRFTEAGVACTSDGTHVSGVVRFVSYGASAAFYVVAARTSTGIDLFAVEAPDASAAALTSLDFSRPLATVTFDSAVAVRLTEGGSGLAAVERGLDIALLAVAAEQLGGAQHCFDMTLEYIKLRRQFNREIGSFQAIKHRMADALIQVEMARAGLERTTWDHSGNLAADAAVCKAWGSDAFNALSAEAIQLHGGVGFTWEHDAHLYFRRARFDAAFLGDAAFHRERIATLLDW</sequence>
<dbReference type="InterPro" id="IPR013786">
    <property type="entry name" value="AcylCoA_DH/ox_N"/>
</dbReference>
<protein>
    <submittedName>
        <fullName evidence="8">Unannotated protein</fullName>
    </submittedName>
</protein>
<keyword evidence="4" id="KW-0274">FAD</keyword>
<evidence type="ECO:0000256" key="2">
    <source>
        <dbReference type="ARBA" id="ARBA00009347"/>
    </source>
</evidence>
<name>A0A6J7DGK6_9ZZZZ</name>
<dbReference type="InterPro" id="IPR037069">
    <property type="entry name" value="AcylCoA_DH/ox_N_sf"/>
</dbReference>
<dbReference type="Gene3D" id="1.20.140.10">
    <property type="entry name" value="Butyryl-CoA Dehydrogenase, subunit A, domain 3"/>
    <property type="match status" value="1"/>
</dbReference>
<dbReference type="Gene3D" id="1.10.540.10">
    <property type="entry name" value="Acyl-CoA dehydrogenase/oxidase, N-terminal domain"/>
    <property type="match status" value="1"/>
</dbReference>
<dbReference type="EMBL" id="CAFBLS010000050">
    <property type="protein sequence ID" value="CAB4868418.1"/>
    <property type="molecule type" value="Genomic_DNA"/>
</dbReference>
<feature type="domain" description="Acyl-CoA dehydrogenase/oxidase C-terminal" evidence="6">
    <location>
        <begin position="218"/>
        <end position="361"/>
    </location>
</feature>
<dbReference type="GO" id="GO:0050660">
    <property type="term" value="F:flavin adenine dinucleotide binding"/>
    <property type="evidence" value="ECO:0007669"/>
    <property type="project" value="InterPro"/>
</dbReference>
<evidence type="ECO:0000256" key="1">
    <source>
        <dbReference type="ARBA" id="ARBA00001974"/>
    </source>
</evidence>
<dbReference type="PANTHER" id="PTHR43884:SF20">
    <property type="entry name" value="ACYL-COA DEHYDROGENASE FADE28"/>
    <property type="match status" value="1"/>
</dbReference>